<dbReference type="EMBL" id="DXBV01000025">
    <property type="protein sequence ID" value="HIZ30132.1"/>
    <property type="molecule type" value="Genomic_DNA"/>
</dbReference>
<proteinExistence type="predicted"/>
<gene>
    <name evidence="2" type="ORF">H9813_02715</name>
</gene>
<evidence type="ECO:0000313" key="3">
    <source>
        <dbReference type="Proteomes" id="UP000824035"/>
    </source>
</evidence>
<keyword evidence="1" id="KW-0472">Membrane</keyword>
<sequence>MLWYEIVFWVLLAVHLLCCALIYVGVRTGILKVRRLMVPVALLVPFWGEVLVLVMHFQILCRQTDRSEVGVEKFRVDSELYKAIQRDDSRVSGSTVSMEEALIVNTPKERRALIMDILNDNPKAYVEFLKMAGNNDDTEVVHYAVTAMVHIAKENDQTLWELEQKYAQNPNDPQLLATYCDFLWRCLEQGLMQGQVERMNRNLFDALIQKKMRLGPAVASDYLRCIQNNMELKNYTAAAASLENALRFWPRNEDFLIQKIQYLADLGRGEELQELLSQLEKKDLYLTAKVKEVIAFWKD</sequence>
<dbReference type="Proteomes" id="UP000824035">
    <property type="component" value="Unassembled WGS sequence"/>
</dbReference>
<evidence type="ECO:0000313" key="2">
    <source>
        <dbReference type="EMBL" id="HIZ30132.1"/>
    </source>
</evidence>
<feature type="transmembrane region" description="Helical" evidence="1">
    <location>
        <begin position="6"/>
        <end position="24"/>
    </location>
</feature>
<feature type="transmembrane region" description="Helical" evidence="1">
    <location>
        <begin position="36"/>
        <end position="57"/>
    </location>
</feature>
<keyword evidence="1" id="KW-1133">Transmembrane helix</keyword>
<dbReference type="Gene3D" id="1.25.40.10">
    <property type="entry name" value="Tetratricopeptide repeat domain"/>
    <property type="match status" value="1"/>
</dbReference>
<evidence type="ECO:0000256" key="1">
    <source>
        <dbReference type="SAM" id="Phobius"/>
    </source>
</evidence>
<keyword evidence="1" id="KW-0812">Transmembrane</keyword>
<dbReference type="InterPro" id="IPR011990">
    <property type="entry name" value="TPR-like_helical_dom_sf"/>
</dbReference>
<organism evidence="2 3">
    <name type="scientific">Candidatus Allofournierella merdipullorum</name>
    <dbReference type="NCBI Taxonomy" id="2838595"/>
    <lineage>
        <taxon>Bacteria</taxon>
        <taxon>Bacillati</taxon>
        <taxon>Bacillota</taxon>
        <taxon>Clostridia</taxon>
        <taxon>Eubacteriales</taxon>
        <taxon>Oscillospiraceae</taxon>
        <taxon>Allofournierella</taxon>
    </lineage>
</organism>
<protein>
    <submittedName>
        <fullName evidence="2">Uncharacterized protein</fullName>
    </submittedName>
</protein>
<reference evidence="2" key="2">
    <citation type="submission" date="2021-04" db="EMBL/GenBank/DDBJ databases">
        <authorList>
            <person name="Gilroy R."/>
        </authorList>
    </citation>
    <scope>NUCLEOTIDE SEQUENCE</scope>
    <source>
        <strain evidence="2">ChiGjej4B4-18154</strain>
    </source>
</reference>
<dbReference type="AlphaFoldDB" id="A0A9D2E3I5"/>
<reference evidence="2" key="1">
    <citation type="journal article" date="2021" name="PeerJ">
        <title>Extensive microbial diversity within the chicken gut microbiome revealed by metagenomics and culture.</title>
        <authorList>
            <person name="Gilroy R."/>
            <person name="Ravi A."/>
            <person name="Getino M."/>
            <person name="Pursley I."/>
            <person name="Horton D.L."/>
            <person name="Alikhan N.F."/>
            <person name="Baker D."/>
            <person name="Gharbi K."/>
            <person name="Hall N."/>
            <person name="Watson M."/>
            <person name="Adriaenssens E.M."/>
            <person name="Foster-Nyarko E."/>
            <person name="Jarju S."/>
            <person name="Secka A."/>
            <person name="Antonio M."/>
            <person name="Oren A."/>
            <person name="Chaudhuri R.R."/>
            <person name="La Ragione R."/>
            <person name="Hildebrand F."/>
            <person name="Pallen M.J."/>
        </authorList>
    </citation>
    <scope>NUCLEOTIDE SEQUENCE</scope>
    <source>
        <strain evidence="2">ChiGjej4B4-18154</strain>
    </source>
</reference>
<accession>A0A9D2E3I5</accession>
<comment type="caution">
    <text evidence="2">The sequence shown here is derived from an EMBL/GenBank/DDBJ whole genome shotgun (WGS) entry which is preliminary data.</text>
</comment>
<name>A0A9D2E3I5_9FIRM</name>